<keyword evidence="2" id="KW-1185">Reference proteome</keyword>
<gene>
    <name evidence="1" type="ORF">SORBI_3006G087000</name>
</gene>
<evidence type="ECO:0000313" key="2">
    <source>
        <dbReference type="Proteomes" id="UP000000768"/>
    </source>
</evidence>
<name>A0A1B6PL09_SORBI</name>
<dbReference type="InParanoid" id="A0A1B6PL09"/>
<protein>
    <submittedName>
        <fullName evidence="1">Uncharacterized protein</fullName>
    </submittedName>
</protein>
<evidence type="ECO:0000313" key="1">
    <source>
        <dbReference type="EMBL" id="KXG26354.1"/>
    </source>
</evidence>
<dbReference type="Gramene" id="KXG26354">
    <property type="protein sequence ID" value="KXG26354"/>
    <property type="gene ID" value="SORBI_3006G087000"/>
</dbReference>
<reference evidence="1 2" key="1">
    <citation type="journal article" date="2009" name="Nature">
        <title>The Sorghum bicolor genome and the diversification of grasses.</title>
        <authorList>
            <person name="Paterson A.H."/>
            <person name="Bowers J.E."/>
            <person name="Bruggmann R."/>
            <person name="Dubchak I."/>
            <person name="Grimwood J."/>
            <person name="Gundlach H."/>
            <person name="Haberer G."/>
            <person name="Hellsten U."/>
            <person name="Mitros T."/>
            <person name="Poliakov A."/>
            <person name="Schmutz J."/>
            <person name="Spannagl M."/>
            <person name="Tang H."/>
            <person name="Wang X."/>
            <person name="Wicker T."/>
            <person name="Bharti A.K."/>
            <person name="Chapman J."/>
            <person name="Feltus F.A."/>
            <person name="Gowik U."/>
            <person name="Grigoriev I.V."/>
            <person name="Lyons E."/>
            <person name="Maher C.A."/>
            <person name="Martis M."/>
            <person name="Narechania A."/>
            <person name="Otillar R.P."/>
            <person name="Penning B.W."/>
            <person name="Salamov A.A."/>
            <person name="Wang Y."/>
            <person name="Zhang L."/>
            <person name="Carpita N.C."/>
            <person name="Freeling M."/>
            <person name="Gingle A.R."/>
            <person name="Hash C.T."/>
            <person name="Keller B."/>
            <person name="Klein P."/>
            <person name="Kresovich S."/>
            <person name="McCann M.C."/>
            <person name="Ming R."/>
            <person name="Peterson D.G."/>
            <person name="Mehboob-ur-Rahman"/>
            <person name="Ware D."/>
            <person name="Westhoff P."/>
            <person name="Mayer K.F."/>
            <person name="Messing J."/>
            <person name="Rokhsar D.S."/>
        </authorList>
    </citation>
    <scope>NUCLEOTIDE SEQUENCE [LARGE SCALE GENOMIC DNA]</scope>
    <source>
        <strain evidence="2">cv. BTx623</strain>
    </source>
</reference>
<reference evidence="2" key="2">
    <citation type="journal article" date="2018" name="Plant J.">
        <title>The Sorghum bicolor reference genome: improved assembly, gene annotations, a transcriptome atlas, and signatures of genome organization.</title>
        <authorList>
            <person name="McCormick R.F."/>
            <person name="Truong S.K."/>
            <person name="Sreedasyam A."/>
            <person name="Jenkins J."/>
            <person name="Shu S."/>
            <person name="Sims D."/>
            <person name="Kennedy M."/>
            <person name="Amirebrahimi M."/>
            <person name="Weers B.D."/>
            <person name="McKinley B."/>
            <person name="Mattison A."/>
            <person name="Morishige D.T."/>
            <person name="Grimwood J."/>
            <person name="Schmutz J."/>
            <person name="Mullet J.E."/>
        </authorList>
    </citation>
    <scope>NUCLEOTIDE SEQUENCE [LARGE SCALE GENOMIC DNA]</scope>
    <source>
        <strain evidence="2">cv. BTx623</strain>
    </source>
</reference>
<sequence>MVVGYIEVSAKIFLEESMKMLGLSPVSIIGWIGRDGRTIVGIRVALRQAYEARSLYHEATGVEIRDVSFPLVQLLRHQMVNLYNRVKETKKLCTKLQHTICNSENEVMFLECLTKRFYHHIHCLNETIVAM</sequence>
<organism evidence="1 2">
    <name type="scientific">Sorghum bicolor</name>
    <name type="common">Sorghum</name>
    <name type="synonym">Sorghum vulgare</name>
    <dbReference type="NCBI Taxonomy" id="4558"/>
    <lineage>
        <taxon>Eukaryota</taxon>
        <taxon>Viridiplantae</taxon>
        <taxon>Streptophyta</taxon>
        <taxon>Embryophyta</taxon>
        <taxon>Tracheophyta</taxon>
        <taxon>Spermatophyta</taxon>
        <taxon>Magnoliopsida</taxon>
        <taxon>Liliopsida</taxon>
        <taxon>Poales</taxon>
        <taxon>Poaceae</taxon>
        <taxon>PACMAD clade</taxon>
        <taxon>Panicoideae</taxon>
        <taxon>Andropogonodae</taxon>
        <taxon>Andropogoneae</taxon>
        <taxon>Sorghinae</taxon>
        <taxon>Sorghum</taxon>
    </lineage>
</organism>
<dbReference type="OMA" id="RFYRRIH"/>
<dbReference type="EMBL" id="CM000765">
    <property type="protein sequence ID" value="KXG26354.1"/>
    <property type="molecule type" value="Genomic_DNA"/>
</dbReference>
<dbReference type="AlphaFoldDB" id="A0A1B6PL09"/>
<accession>A0A1B6PL09</accession>
<dbReference type="Proteomes" id="UP000000768">
    <property type="component" value="Chromosome 6"/>
</dbReference>
<proteinExistence type="predicted"/>